<gene>
    <name evidence="1" type="ORF">R2363_01240</name>
</gene>
<keyword evidence="2" id="KW-1185">Reference proteome</keyword>
<dbReference type="Proteomes" id="UP001278571">
    <property type="component" value="Unassembled WGS sequence"/>
</dbReference>
<organism evidence="1 2">
    <name type="scientific">Streptomyces roseolus</name>
    <dbReference type="NCBI Taxonomy" id="67358"/>
    <lineage>
        <taxon>Bacteria</taxon>
        <taxon>Bacillati</taxon>
        <taxon>Actinomycetota</taxon>
        <taxon>Actinomycetes</taxon>
        <taxon>Kitasatosporales</taxon>
        <taxon>Streptomycetaceae</taxon>
        <taxon>Streptomyces</taxon>
    </lineage>
</organism>
<reference evidence="1 2" key="1">
    <citation type="submission" date="2023-10" db="EMBL/GenBank/DDBJ databases">
        <authorList>
            <person name="Wang X.X."/>
        </authorList>
    </citation>
    <scope>NUCLEOTIDE SEQUENCE [LARGE SCALE GENOMIC DNA]</scope>
    <source>
        <strain evidence="1 2">NBRC 12816</strain>
    </source>
</reference>
<sequence length="260" mass="29140">MPHQPRPTVDRPTPPTARRLDEALTGLTDTFRGMAAHPDERNCACHWGSAQELALLKTPDVRLDADLLRRTWHATDWTHRGSVLRRILPQFATALAGGSVDTAPDLESAGRAFAMSGWRAWPAEQTAAVEEFLHAWWAHTLADPTPAVPAHHVLLLTAEATGTLTPWLATWEATPTPEADRHLAEAVEHWAYDLLADQLPWSAWADEEETRAELTAWLVRHAPARLRAHGAPEDLLHRVRLLGVTGPARWDDPHWPDYRY</sequence>
<accession>A0ABU4JZA7</accession>
<dbReference type="RefSeq" id="WP_319007410.1">
    <property type="nucleotide sequence ID" value="NZ_JAWJZF010000158.1"/>
</dbReference>
<evidence type="ECO:0000313" key="1">
    <source>
        <dbReference type="EMBL" id="MDX2290817.1"/>
    </source>
</evidence>
<dbReference type="EMBL" id="JAWJZF010000158">
    <property type="protein sequence ID" value="MDX2290817.1"/>
    <property type="molecule type" value="Genomic_DNA"/>
</dbReference>
<protein>
    <recommendedName>
        <fullName evidence="3">DUF4253 domain-containing protein</fullName>
    </recommendedName>
</protein>
<name>A0ABU4JZA7_9ACTN</name>
<evidence type="ECO:0000313" key="2">
    <source>
        <dbReference type="Proteomes" id="UP001278571"/>
    </source>
</evidence>
<evidence type="ECO:0008006" key="3">
    <source>
        <dbReference type="Google" id="ProtNLM"/>
    </source>
</evidence>
<proteinExistence type="predicted"/>
<comment type="caution">
    <text evidence="1">The sequence shown here is derived from an EMBL/GenBank/DDBJ whole genome shotgun (WGS) entry which is preliminary data.</text>
</comment>